<evidence type="ECO:0000256" key="3">
    <source>
        <dbReference type="ARBA" id="ARBA00005755"/>
    </source>
</evidence>
<accession>A0A9P0CZL3</accession>
<dbReference type="Gene3D" id="1.10.132.60">
    <property type="entry name" value="DNA polymerase family B, C-terminal domain"/>
    <property type="match status" value="1"/>
</dbReference>
<comment type="similarity">
    <text evidence="3 20">Belongs to the DNA polymerase type-B family.</text>
</comment>
<dbReference type="GO" id="GO:0043625">
    <property type="term" value="C:delta DNA polymerase complex"/>
    <property type="evidence" value="ECO:0007669"/>
    <property type="project" value="TreeGrafter"/>
</dbReference>
<evidence type="ECO:0000256" key="19">
    <source>
        <dbReference type="ARBA" id="ARBA00049244"/>
    </source>
</evidence>
<evidence type="ECO:0000256" key="17">
    <source>
        <dbReference type="ARBA" id="ARBA00023125"/>
    </source>
</evidence>
<organism evidence="25 26">
    <name type="scientific">Psylliodes chrysocephalus</name>
    <dbReference type="NCBI Taxonomy" id="3402493"/>
    <lineage>
        <taxon>Eukaryota</taxon>
        <taxon>Metazoa</taxon>
        <taxon>Ecdysozoa</taxon>
        <taxon>Arthropoda</taxon>
        <taxon>Hexapoda</taxon>
        <taxon>Insecta</taxon>
        <taxon>Pterygota</taxon>
        <taxon>Neoptera</taxon>
        <taxon>Endopterygota</taxon>
        <taxon>Coleoptera</taxon>
        <taxon>Polyphaga</taxon>
        <taxon>Cucujiformia</taxon>
        <taxon>Chrysomeloidea</taxon>
        <taxon>Chrysomelidae</taxon>
        <taxon>Galerucinae</taxon>
        <taxon>Alticini</taxon>
        <taxon>Psylliodes</taxon>
    </lineage>
</organism>
<dbReference type="PANTHER" id="PTHR10322">
    <property type="entry name" value="DNA POLYMERASE CATALYTIC SUBUNIT"/>
    <property type="match status" value="1"/>
</dbReference>
<dbReference type="EMBL" id="OV651815">
    <property type="protein sequence ID" value="CAH1108670.1"/>
    <property type="molecule type" value="Genomic_DNA"/>
</dbReference>
<dbReference type="InterPro" id="IPR023211">
    <property type="entry name" value="DNA_pol_palm_dom_sf"/>
</dbReference>
<evidence type="ECO:0000256" key="13">
    <source>
        <dbReference type="ARBA" id="ARBA00022839"/>
    </source>
</evidence>
<dbReference type="CDD" id="cd05777">
    <property type="entry name" value="DNA_polB_delta_exo"/>
    <property type="match status" value="1"/>
</dbReference>
<keyword evidence="13" id="KW-0269">Exonuclease</keyword>
<evidence type="ECO:0000256" key="12">
    <source>
        <dbReference type="ARBA" id="ARBA00022833"/>
    </source>
</evidence>
<evidence type="ECO:0000256" key="6">
    <source>
        <dbReference type="ARBA" id="ARBA00022695"/>
    </source>
</evidence>
<dbReference type="PROSITE" id="PS00116">
    <property type="entry name" value="DNA_POLYMERASE_B"/>
    <property type="match status" value="1"/>
</dbReference>
<dbReference type="InterPro" id="IPR012337">
    <property type="entry name" value="RNaseH-like_sf"/>
</dbReference>
<dbReference type="NCBIfam" id="TIGR00592">
    <property type="entry name" value="pol2"/>
    <property type="match status" value="1"/>
</dbReference>
<dbReference type="FunFam" id="3.30.420.10:FF:000004">
    <property type="entry name" value="DNA polymerase"/>
    <property type="match status" value="1"/>
</dbReference>
<evidence type="ECO:0000256" key="10">
    <source>
        <dbReference type="ARBA" id="ARBA00022771"/>
    </source>
</evidence>
<dbReference type="GO" id="GO:0045004">
    <property type="term" value="P:DNA replication proofreading"/>
    <property type="evidence" value="ECO:0007669"/>
    <property type="project" value="TreeGrafter"/>
</dbReference>
<evidence type="ECO:0000256" key="15">
    <source>
        <dbReference type="ARBA" id="ARBA00023004"/>
    </source>
</evidence>
<dbReference type="InterPro" id="IPR017964">
    <property type="entry name" value="DNA-dir_DNA_pol_B_CS"/>
</dbReference>
<evidence type="ECO:0000256" key="8">
    <source>
        <dbReference type="ARBA" id="ARBA00022722"/>
    </source>
</evidence>
<evidence type="ECO:0000256" key="18">
    <source>
        <dbReference type="ARBA" id="ARBA00023242"/>
    </source>
</evidence>
<keyword evidence="16 20" id="KW-0411">Iron-sulfur</keyword>
<feature type="domain" description="DNA-directed DNA polymerase family B exonuclease" evidence="22">
    <location>
        <begin position="182"/>
        <end position="420"/>
    </location>
</feature>
<evidence type="ECO:0000256" key="14">
    <source>
        <dbReference type="ARBA" id="ARBA00022932"/>
    </source>
</evidence>
<evidence type="ECO:0000259" key="22">
    <source>
        <dbReference type="Pfam" id="PF03104"/>
    </source>
</evidence>
<dbReference type="InterPro" id="IPR006134">
    <property type="entry name" value="DNA-dir_DNA_pol_B_multi_dom"/>
</dbReference>
<dbReference type="AlphaFoldDB" id="A0A9P0CZL3"/>
<keyword evidence="18 20" id="KW-0539">Nucleus</keyword>
<dbReference type="GO" id="GO:0051539">
    <property type="term" value="F:4 iron, 4 sulfur cluster binding"/>
    <property type="evidence" value="ECO:0007669"/>
    <property type="project" value="UniProtKB-KW"/>
</dbReference>
<dbReference type="InterPro" id="IPR056435">
    <property type="entry name" value="DPOD/Z_N"/>
</dbReference>
<keyword evidence="17 20" id="KW-0238">DNA-binding</keyword>
<keyword evidence="15 20" id="KW-0408">Iron</keyword>
<evidence type="ECO:0000256" key="7">
    <source>
        <dbReference type="ARBA" id="ARBA00022705"/>
    </source>
</evidence>
<dbReference type="GO" id="GO:0003887">
    <property type="term" value="F:DNA-directed DNA polymerase activity"/>
    <property type="evidence" value="ECO:0007669"/>
    <property type="project" value="UniProtKB-KW"/>
</dbReference>
<name>A0A9P0CZL3_9CUCU</name>
<keyword evidence="4 20" id="KW-0004">4Fe-4S</keyword>
<evidence type="ECO:0000259" key="21">
    <source>
        <dbReference type="Pfam" id="PF00136"/>
    </source>
</evidence>
<dbReference type="Gene3D" id="3.30.420.10">
    <property type="entry name" value="Ribonuclease H-like superfamily/Ribonuclease H"/>
    <property type="match status" value="1"/>
</dbReference>
<reference evidence="25" key="1">
    <citation type="submission" date="2022-01" db="EMBL/GenBank/DDBJ databases">
        <authorList>
            <person name="King R."/>
        </authorList>
    </citation>
    <scope>NUCLEOTIDE SEQUENCE</scope>
</reference>
<sequence length="1050" mass="118622">MDKRKNSSPHHGAKKMKSDTFLRPLVPVLNPRKDNLIFQELELEHYIGRFYPGMPGPQIGAVPIIRLFGITKAGNSVCCHVHGFSPYFYVNLPNALSNIELITFKSKLNEALLADFSTKGGELPEPVLMVEQVQGKSLMGYSGDEDKTFAKITVAIPKLVAAAKRIISNVCFYKPLESYSFSMYESNVDFETRFMVDTNILGCCWIELPADKWYRRSSTSDIQGVSRCQIEIDVSWTDFIVHSPEGEWSSVAKFRIHSLDIECAGRKGIFPEPKVDPIIQIANVVKNHGEKDILYRNIFTLKSCASIGHADVYSFDTEEAMLEAWADFVRSLDPDVFTGYNINNFDFPYMLDRAKHLKLKKFDHLGRLLNVQSVVKETVTQTKIGKRSYKSINFEGRVAYDMLTVVKRDFKLRSYTLNSVCQEILGEQKEDVHYSIITDLQNGDEQTRRRLAVYCLKDAELPLRLLSTVLSFTNDIEMARVTGVPITSLLTKGEQVKVIAQLLRHSRPAGYFMPAYHGGPPSDQYEGATVIEPIRGYYTEPIATLDFSSLYPSIMIAHNLCYTTLIQPGQKLELTDDQITNTPAECRFVKSTVRPGLLPHILQHLLAARKKTKALLKDEKDPIVQTVLNGRQLAYKISANSVYGFTGAQVGKLPCLEISGSVTAYGRSMIEQTKQEVEQHYTIKNGYESDAKVIYGDTDSVMVNFKASTLEKSMELGREAAELVSQKFIAPIKLEFEKVYYPYLLINKKRYAGLYWTNTEKYDKMDCKGIETVRRDNCTLVADIIGTCLQKLLINKDPQGAVNYAKQVISDLLQNNVDISQLVITKELTKSDYTAKQAHVELAKKITKRDPGNAPKLGDRIPYVIVAGTKSAKAFEKAEDPIYVLENNIPIDSKYYLENQLSKPLVRIFQPILGDNAESILLRGEHTRTKTMVTSRVGALSAFTQKKEVCIGCKSVLTKGYEKEAVCAYCKPKEAAIYQQELGHHKMLENRFAALFTECQRCQGSLYEEILCTSRDCPIFYIRKKVQIELETTRSKIGRFGEPVIVEDLF</sequence>
<keyword evidence="7 20" id="KW-0235">DNA replication</keyword>
<dbReference type="GO" id="GO:0008296">
    <property type="term" value="F:3'-5'-DNA exonuclease activity"/>
    <property type="evidence" value="ECO:0007669"/>
    <property type="project" value="TreeGrafter"/>
</dbReference>
<dbReference type="InterPro" id="IPR042087">
    <property type="entry name" value="DNA_pol_B_thumb"/>
</dbReference>
<dbReference type="CDD" id="cd05533">
    <property type="entry name" value="POLBc_delta"/>
    <property type="match status" value="1"/>
</dbReference>
<dbReference type="OrthoDB" id="2414538at2759"/>
<dbReference type="InterPro" id="IPR036397">
    <property type="entry name" value="RNaseH_sf"/>
</dbReference>
<evidence type="ECO:0000256" key="4">
    <source>
        <dbReference type="ARBA" id="ARBA00022485"/>
    </source>
</evidence>
<dbReference type="InterPro" id="IPR006172">
    <property type="entry name" value="DNA-dir_DNA_pol_B"/>
</dbReference>
<keyword evidence="6 20" id="KW-0548">Nucleotidyltransferase</keyword>
<evidence type="ECO:0000256" key="11">
    <source>
        <dbReference type="ARBA" id="ARBA00022801"/>
    </source>
</evidence>
<dbReference type="SMART" id="SM00486">
    <property type="entry name" value="POLBc"/>
    <property type="match status" value="1"/>
</dbReference>
<protein>
    <recommendedName>
        <fullName evidence="20">DNA polymerase</fullName>
        <ecNumber evidence="20">2.7.7.7</ecNumber>
    </recommendedName>
</protein>
<keyword evidence="9 20" id="KW-0479">Metal-binding</keyword>
<dbReference type="Pfam" id="PF03104">
    <property type="entry name" value="DNA_pol_B_exo1"/>
    <property type="match status" value="1"/>
</dbReference>
<feature type="domain" description="DNA polymerase delta/zeta catalytic subunit N-terminal" evidence="24">
    <location>
        <begin position="83"/>
        <end position="160"/>
    </location>
</feature>
<dbReference type="SUPFAM" id="SSF53098">
    <property type="entry name" value="Ribonuclease H-like"/>
    <property type="match status" value="1"/>
</dbReference>
<dbReference type="Proteomes" id="UP001153636">
    <property type="component" value="Chromosome 3"/>
</dbReference>
<dbReference type="PANTHER" id="PTHR10322:SF23">
    <property type="entry name" value="DNA POLYMERASE DELTA CATALYTIC SUBUNIT"/>
    <property type="match status" value="1"/>
</dbReference>
<evidence type="ECO:0000256" key="2">
    <source>
        <dbReference type="ARBA" id="ARBA00004123"/>
    </source>
</evidence>
<comment type="cofactor">
    <cofactor evidence="1 20">
        <name>[4Fe-4S] cluster</name>
        <dbReference type="ChEBI" id="CHEBI:49883"/>
    </cofactor>
</comment>
<dbReference type="GO" id="GO:0006287">
    <property type="term" value="P:base-excision repair, gap-filling"/>
    <property type="evidence" value="ECO:0007669"/>
    <property type="project" value="TreeGrafter"/>
</dbReference>
<feature type="domain" description="DNA-directed DNA polymerase family B multifunctional" evidence="21">
    <location>
        <begin position="484"/>
        <end position="912"/>
    </location>
</feature>
<keyword evidence="11" id="KW-0378">Hydrolase</keyword>
<dbReference type="Gene3D" id="3.90.1600.10">
    <property type="entry name" value="Palm domain of DNA polymerase"/>
    <property type="match status" value="1"/>
</dbReference>
<keyword evidence="12 20" id="KW-0862">Zinc</keyword>
<dbReference type="GO" id="GO:0003677">
    <property type="term" value="F:DNA binding"/>
    <property type="evidence" value="ECO:0007669"/>
    <property type="project" value="UniProtKB-KW"/>
</dbReference>
<dbReference type="InterPro" id="IPR006133">
    <property type="entry name" value="DNA-dir_DNA_pol_B_exonuc"/>
</dbReference>
<dbReference type="EC" id="2.7.7.7" evidence="20"/>
<dbReference type="Gene3D" id="1.10.287.690">
    <property type="entry name" value="Helix hairpin bin"/>
    <property type="match status" value="1"/>
</dbReference>
<keyword evidence="5 20" id="KW-0808">Transferase</keyword>
<evidence type="ECO:0000256" key="20">
    <source>
        <dbReference type="RuleBase" id="RU000442"/>
    </source>
</evidence>
<dbReference type="Pfam" id="PF00136">
    <property type="entry name" value="DNA_pol_B"/>
    <property type="match status" value="1"/>
</dbReference>
<dbReference type="GO" id="GO:0008270">
    <property type="term" value="F:zinc ion binding"/>
    <property type="evidence" value="ECO:0007669"/>
    <property type="project" value="UniProtKB-KW"/>
</dbReference>
<dbReference type="PRINTS" id="PR00106">
    <property type="entry name" value="DNAPOLB"/>
</dbReference>
<evidence type="ECO:0000259" key="23">
    <source>
        <dbReference type="Pfam" id="PF14260"/>
    </source>
</evidence>
<dbReference type="SUPFAM" id="SSF56672">
    <property type="entry name" value="DNA/RNA polymerases"/>
    <property type="match status" value="1"/>
</dbReference>
<gene>
    <name evidence="25" type="ORF">PSYICH_LOCUS8937</name>
</gene>
<evidence type="ECO:0000313" key="26">
    <source>
        <dbReference type="Proteomes" id="UP001153636"/>
    </source>
</evidence>
<dbReference type="Pfam" id="PF24055">
    <property type="entry name" value="POL3_N"/>
    <property type="match status" value="1"/>
</dbReference>
<dbReference type="InterPro" id="IPR050240">
    <property type="entry name" value="DNA_pol_type-B"/>
</dbReference>
<feature type="domain" description="C4-type zinc-finger of DNA polymerase delta" evidence="23">
    <location>
        <begin position="950"/>
        <end position="1023"/>
    </location>
</feature>
<evidence type="ECO:0000256" key="1">
    <source>
        <dbReference type="ARBA" id="ARBA00001966"/>
    </source>
</evidence>
<evidence type="ECO:0000256" key="5">
    <source>
        <dbReference type="ARBA" id="ARBA00022679"/>
    </source>
</evidence>
<dbReference type="InterPro" id="IPR025687">
    <property type="entry name" value="Znf-C4pol"/>
</dbReference>
<dbReference type="InterPro" id="IPR043502">
    <property type="entry name" value="DNA/RNA_pol_sf"/>
</dbReference>
<keyword evidence="26" id="KW-1185">Reference proteome</keyword>
<keyword evidence="10 20" id="KW-0863">Zinc-finger</keyword>
<dbReference type="FunFam" id="1.10.132.60:FF:000001">
    <property type="entry name" value="DNA polymerase"/>
    <property type="match status" value="1"/>
</dbReference>
<evidence type="ECO:0000256" key="9">
    <source>
        <dbReference type="ARBA" id="ARBA00022723"/>
    </source>
</evidence>
<keyword evidence="8" id="KW-0540">Nuclease</keyword>
<dbReference type="Gene3D" id="2.40.50.730">
    <property type="match status" value="2"/>
</dbReference>
<comment type="catalytic activity">
    <reaction evidence="19 20">
        <text>DNA(n) + a 2'-deoxyribonucleoside 5'-triphosphate = DNA(n+1) + diphosphate</text>
        <dbReference type="Rhea" id="RHEA:22508"/>
        <dbReference type="Rhea" id="RHEA-COMP:17339"/>
        <dbReference type="Rhea" id="RHEA-COMP:17340"/>
        <dbReference type="ChEBI" id="CHEBI:33019"/>
        <dbReference type="ChEBI" id="CHEBI:61560"/>
        <dbReference type="ChEBI" id="CHEBI:173112"/>
        <dbReference type="EC" id="2.7.7.7"/>
    </reaction>
</comment>
<evidence type="ECO:0000256" key="16">
    <source>
        <dbReference type="ARBA" id="ARBA00023014"/>
    </source>
</evidence>
<dbReference type="FunFam" id="1.10.287.690:FF:000001">
    <property type="entry name" value="DNA polymerase"/>
    <property type="match status" value="1"/>
</dbReference>
<dbReference type="GO" id="GO:0006297">
    <property type="term" value="P:nucleotide-excision repair, DNA gap filling"/>
    <property type="evidence" value="ECO:0007669"/>
    <property type="project" value="TreeGrafter"/>
</dbReference>
<evidence type="ECO:0000259" key="24">
    <source>
        <dbReference type="Pfam" id="PF24055"/>
    </source>
</evidence>
<proteinExistence type="inferred from homology"/>
<comment type="subcellular location">
    <subcellularLocation>
        <location evidence="2 20">Nucleus</location>
    </subcellularLocation>
</comment>
<dbReference type="GO" id="GO:0000166">
    <property type="term" value="F:nucleotide binding"/>
    <property type="evidence" value="ECO:0007669"/>
    <property type="project" value="InterPro"/>
</dbReference>
<evidence type="ECO:0000313" key="25">
    <source>
        <dbReference type="EMBL" id="CAH1108670.1"/>
    </source>
</evidence>
<dbReference type="Pfam" id="PF14260">
    <property type="entry name" value="zf-C4pol"/>
    <property type="match status" value="1"/>
</dbReference>
<keyword evidence="14 20" id="KW-0239">DNA-directed DNA polymerase</keyword>